<sequence>MPNVGRVAHVGDIAVRRAYPVILILATGSPNVSKLAELENVVPAHIFGSEVADLADFADNSIVYNFTSASADVVVIHNDTIVHNHTDLNVIVIGPSDLANVSDFPELADNRVIYNFTYLELILYNLAIHDFVYHNLISGYSSNDVYVAIVFVFHNPIIVLNDDHIVRDHIVHNLTNHKHFNYDLVNHDLANYNLINYNHVFNNFIDHNIVFAVLDVYHNVTNDDQHDDNFHDKHDSDYFRHIINLNVKRSAGLPNLQPATGAKYVRRHHFMHYPRRQISLRVSRGLQGRICGPIVPGGLSRIRIFGVRPSACSL</sequence>
<dbReference type="KEGG" id="ptkz:JDV02_003339"/>
<name>A0A9Q8QDX3_9HYPO</name>
<keyword evidence="2" id="KW-1185">Reference proteome</keyword>
<evidence type="ECO:0000313" key="2">
    <source>
        <dbReference type="Proteomes" id="UP000829364"/>
    </source>
</evidence>
<evidence type="ECO:0000313" key="1">
    <source>
        <dbReference type="EMBL" id="UNI16957.1"/>
    </source>
</evidence>
<reference evidence="1" key="1">
    <citation type="submission" date="2021-11" db="EMBL/GenBank/DDBJ databases">
        <title>Purpureocillium_takamizusanense_genome.</title>
        <authorList>
            <person name="Nguyen N.-H."/>
        </authorList>
    </citation>
    <scope>NUCLEOTIDE SEQUENCE</scope>
    <source>
        <strain evidence="1">PT3</strain>
    </source>
</reference>
<protein>
    <submittedName>
        <fullName evidence="1">Uncharacterized protein</fullName>
    </submittedName>
</protein>
<dbReference type="GeneID" id="72065299"/>
<dbReference type="EMBL" id="CP086355">
    <property type="protein sequence ID" value="UNI16957.1"/>
    <property type="molecule type" value="Genomic_DNA"/>
</dbReference>
<organism evidence="1 2">
    <name type="scientific">Purpureocillium takamizusanense</name>
    <dbReference type="NCBI Taxonomy" id="2060973"/>
    <lineage>
        <taxon>Eukaryota</taxon>
        <taxon>Fungi</taxon>
        <taxon>Dikarya</taxon>
        <taxon>Ascomycota</taxon>
        <taxon>Pezizomycotina</taxon>
        <taxon>Sordariomycetes</taxon>
        <taxon>Hypocreomycetidae</taxon>
        <taxon>Hypocreales</taxon>
        <taxon>Ophiocordycipitaceae</taxon>
        <taxon>Purpureocillium</taxon>
    </lineage>
</organism>
<dbReference type="AlphaFoldDB" id="A0A9Q8QDX3"/>
<accession>A0A9Q8QDX3</accession>
<dbReference type="RefSeq" id="XP_047840438.1">
    <property type="nucleotide sequence ID" value="XM_047984464.1"/>
</dbReference>
<proteinExistence type="predicted"/>
<dbReference type="Proteomes" id="UP000829364">
    <property type="component" value="Chromosome 2"/>
</dbReference>
<gene>
    <name evidence="1" type="ORF">JDV02_003339</name>
</gene>